<dbReference type="InterPro" id="IPR009081">
    <property type="entry name" value="PP-bd_ACP"/>
</dbReference>
<name>A0A1S2PR61_9ACTN</name>
<dbReference type="EMBL" id="MLYO01000062">
    <property type="protein sequence ID" value="OIJ96301.1"/>
    <property type="molecule type" value="Genomic_DNA"/>
</dbReference>
<evidence type="ECO:0000256" key="1">
    <source>
        <dbReference type="ARBA" id="ARBA00022450"/>
    </source>
</evidence>
<organism evidence="4 5">
    <name type="scientific">Streptomyces monashensis</name>
    <dbReference type="NCBI Taxonomy" id="1678012"/>
    <lineage>
        <taxon>Bacteria</taxon>
        <taxon>Bacillati</taxon>
        <taxon>Actinomycetota</taxon>
        <taxon>Actinomycetes</taxon>
        <taxon>Kitasatosporales</taxon>
        <taxon>Streptomycetaceae</taxon>
        <taxon>Streptomyces</taxon>
    </lineage>
</organism>
<dbReference type="PROSITE" id="PS50075">
    <property type="entry name" value="CARRIER"/>
    <property type="match status" value="1"/>
</dbReference>
<dbReference type="RefSeq" id="WP_071384593.1">
    <property type="nucleotide sequence ID" value="NZ_MLYO01000062.1"/>
</dbReference>
<evidence type="ECO:0000313" key="5">
    <source>
        <dbReference type="Proteomes" id="UP000179642"/>
    </source>
</evidence>
<evidence type="ECO:0000313" key="4">
    <source>
        <dbReference type="EMBL" id="OIJ96301.1"/>
    </source>
</evidence>
<dbReference type="PROSITE" id="PS00012">
    <property type="entry name" value="PHOSPHOPANTETHEINE"/>
    <property type="match status" value="1"/>
</dbReference>
<keyword evidence="1" id="KW-0596">Phosphopantetheine</keyword>
<evidence type="ECO:0000256" key="2">
    <source>
        <dbReference type="ARBA" id="ARBA00022553"/>
    </source>
</evidence>
<comment type="caution">
    <text evidence="4">The sequence shown here is derived from an EMBL/GenBank/DDBJ whole genome shotgun (WGS) entry which is preliminary data.</text>
</comment>
<sequence length="89" mass="9439">MTQAAEPDAERALPQRLVALLTGHLDVEVVPEQLTAATTFESLGMDSLSLMELVVAAEQEYGIVLVEGELDLFPASTLADAAQAFEHAA</sequence>
<feature type="domain" description="Carrier" evidence="3">
    <location>
        <begin position="11"/>
        <end position="89"/>
    </location>
</feature>
<dbReference type="InterPro" id="IPR036736">
    <property type="entry name" value="ACP-like_sf"/>
</dbReference>
<accession>A0A1S2PR61</accession>
<dbReference type="InterPro" id="IPR006162">
    <property type="entry name" value="Ppantetheine_attach_site"/>
</dbReference>
<dbReference type="Pfam" id="PF00550">
    <property type="entry name" value="PP-binding"/>
    <property type="match status" value="1"/>
</dbReference>
<keyword evidence="5" id="KW-1185">Reference proteome</keyword>
<gene>
    <name evidence="4" type="ORF">BIV23_32615</name>
</gene>
<dbReference type="Gene3D" id="1.10.1200.10">
    <property type="entry name" value="ACP-like"/>
    <property type="match status" value="1"/>
</dbReference>
<proteinExistence type="predicted"/>
<reference evidence="4 5" key="1">
    <citation type="submission" date="2016-10" db="EMBL/GenBank/DDBJ databases">
        <title>Genome sequence of Streptomyces sp. MUSC 1.</title>
        <authorList>
            <person name="Lee L.-H."/>
            <person name="Ser H.-L."/>
            <person name="Law J.W.-F."/>
        </authorList>
    </citation>
    <scope>NUCLEOTIDE SEQUENCE [LARGE SCALE GENOMIC DNA]</scope>
    <source>
        <strain evidence="4 5">MUSC 1</strain>
    </source>
</reference>
<keyword evidence="2" id="KW-0597">Phosphoprotein</keyword>
<dbReference type="Proteomes" id="UP000179642">
    <property type="component" value="Unassembled WGS sequence"/>
</dbReference>
<dbReference type="OrthoDB" id="4245985at2"/>
<dbReference type="SUPFAM" id="SSF47336">
    <property type="entry name" value="ACP-like"/>
    <property type="match status" value="1"/>
</dbReference>
<protein>
    <submittedName>
        <fullName evidence="4">Acyl carrier protein</fullName>
    </submittedName>
</protein>
<dbReference type="AlphaFoldDB" id="A0A1S2PR61"/>
<evidence type="ECO:0000259" key="3">
    <source>
        <dbReference type="PROSITE" id="PS50075"/>
    </source>
</evidence>